<gene>
    <name evidence="2" type="ORF">ACFSX5_08085</name>
</gene>
<protein>
    <submittedName>
        <fullName evidence="2">Invasion associated locus B family protein</fullName>
    </submittedName>
</protein>
<dbReference type="RefSeq" id="WP_386832763.1">
    <property type="nucleotide sequence ID" value="NZ_JBHUNP010000001.1"/>
</dbReference>
<dbReference type="Pfam" id="PF06776">
    <property type="entry name" value="IalB"/>
    <property type="match status" value="1"/>
</dbReference>
<sequence length="167" mass="17256">MTKRALALAVLATLPLAAPAAAQQVRILGEHRAWSSYAANDGAGEVCFAMTKPERVAPTPDGYTQAYLYITNRPGEGVSDEFNLVAGFQFQADSMATVSIGGQSFNLFTQGDAAWLDDAAQADALASAIRAGSSMVVEGTTAAGIKVTQSYSLSGATAAQQSIDAEC</sequence>
<keyword evidence="1" id="KW-0732">Signal</keyword>
<feature type="signal peptide" evidence="1">
    <location>
        <begin position="1"/>
        <end position="20"/>
    </location>
</feature>
<dbReference type="InterPro" id="IPR010642">
    <property type="entry name" value="Invasion_prot_B"/>
</dbReference>
<dbReference type="EMBL" id="JBHUNP010000001">
    <property type="protein sequence ID" value="MFD2647745.1"/>
    <property type="molecule type" value="Genomic_DNA"/>
</dbReference>
<evidence type="ECO:0000313" key="3">
    <source>
        <dbReference type="Proteomes" id="UP001597521"/>
    </source>
</evidence>
<reference evidence="3" key="1">
    <citation type="journal article" date="2019" name="Int. J. Syst. Evol. Microbiol.">
        <title>The Global Catalogue of Microorganisms (GCM) 10K type strain sequencing project: providing services to taxonomists for standard genome sequencing and annotation.</title>
        <authorList>
            <consortium name="The Broad Institute Genomics Platform"/>
            <consortium name="The Broad Institute Genome Sequencing Center for Infectious Disease"/>
            <person name="Wu L."/>
            <person name="Ma J."/>
        </authorList>
    </citation>
    <scope>NUCLEOTIDE SEQUENCE [LARGE SCALE GENOMIC DNA]</scope>
    <source>
        <strain evidence="3">CCM 7427</strain>
    </source>
</reference>
<keyword evidence="3" id="KW-1185">Reference proteome</keyword>
<comment type="caution">
    <text evidence="2">The sequence shown here is derived from an EMBL/GenBank/DDBJ whole genome shotgun (WGS) entry which is preliminary data.</text>
</comment>
<proteinExistence type="predicted"/>
<accession>A0ABW5QJB4</accession>
<evidence type="ECO:0000256" key="1">
    <source>
        <dbReference type="SAM" id="SignalP"/>
    </source>
</evidence>
<name>A0ABW5QJB4_9HYPH</name>
<feature type="chain" id="PRO_5046244342" evidence="1">
    <location>
        <begin position="21"/>
        <end position="167"/>
    </location>
</feature>
<dbReference type="Proteomes" id="UP001597521">
    <property type="component" value="Unassembled WGS sequence"/>
</dbReference>
<evidence type="ECO:0000313" key="2">
    <source>
        <dbReference type="EMBL" id="MFD2647745.1"/>
    </source>
</evidence>
<organism evidence="2 3">
    <name type="scientific">Devosia albogilva</name>
    <dbReference type="NCBI Taxonomy" id="429726"/>
    <lineage>
        <taxon>Bacteria</taxon>
        <taxon>Pseudomonadati</taxon>
        <taxon>Pseudomonadota</taxon>
        <taxon>Alphaproteobacteria</taxon>
        <taxon>Hyphomicrobiales</taxon>
        <taxon>Devosiaceae</taxon>
        <taxon>Devosia</taxon>
    </lineage>
</organism>